<dbReference type="KEGG" id="pdv:FFU37_12630"/>
<evidence type="ECO:0000313" key="2">
    <source>
        <dbReference type="Proteomes" id="UP000310065"/>
    </source>
</evidence>
<dbReference type="Proteomes" id="UP000310065">
    <property type="component" value="Chromosome L1"/>
</dbReference>
<accession>A0A4P9J2V8</accession>
<proteinExistence type="predicted"/>
<dbReference type="AlphaFoldDB" id="A0A4P9J2V8"/>
<reference evidence="1 2" key="1">
    <citation type="submission" date="2019-05" db="EMBL/GenBank/DDBJ databases">
        <title>Complete genome sequence of Pseudoalteromonas sp. 16-SW-7(T) isolated from the Okhotsk Sea, Russia.</title>
        <authorList>
            <person name="Nguyen T.H."/>
            <person name="Nedashkovskaya O.I."/>
            <person name="Kim S.-G."/>
        </authorList>
    </citation>
    <scope>NUCLEOTIDE SEQUENCE [LARGE SCALE GENOMIC DNA]</scope>
    <source>
        <strain evidence="1 2">16-SW-7</strain>
    </source>
</reference>
<gene>
    <name evidence="1" type="ORF">FFU37_12630</name>
</gene>
<evidence type="ECO:0008006" key="3">
    <source>
        <dbReference type="Google" id="ProtNLM"/>
    </source>
</evidence>
<dbReference type="RefSeq" id="WP_138489630.1">
    <property type="nucleotide sequence ID" value="NZ_CP040558.1"/>
</dbReference>
<name>A0A4P9J2V8_9GAMM</name>
<organism evidence="1 2">
    <name type="scientific">Pseudoalteromonas distincta</name>
    <dbReference type="NCBI Taxonomy" id="77608"/>
    <lineage>
        <taxon>Bacteria</taxon>
        <taxon>Pseudomonadati</taxon>
        <taxon>Pseudomonadota</taxon>
        <taxon>Gammaproteobacteria</taxon>
        <taxon>Alteromonadales</taxon>
        <taxon>Pseudoalteromonadaceae</taxon>
        <taxon>Pseudoalteromonas</taxon>
    </lineage>
</organism>
<dbReference type="EMBL" id="CP040558">
    <property type="protein sequence ID" value="QCU75250.1"/>
    <property type="molecule type" value="Genomic_DNA"/>
</dbReference>
<dbReference type="GeneID" id="88776502"/>
<evidence type="ECO:0000313" key="1">
    <source>
        <dbReference type="EMBL" id="QCU75250.1"/>
    </source>
</evidence>
<protein>
    <recommendedName>
        <fullName evidence="3">Chemotaxis protein</fullName>
    </recommendedName>
</protein>
<sequence>MKKMLKEYLASLKERDELDVILPDLLSQMGLNVFIKPSRGFKEYGVDIAAVGSINGDVDKVYLFSVKEKNLTRSTWIGDSPQSLRWSLDEIQDSFIESRIPLEHKAKPVVICLCFGGHIITGVRQDVTGYIRKHTNEDLSFEEWNGDKLSSLILEYMFTEALLPVGWQPLLHKSIALIDEPVESRKYFSILLQFIFDKDKKQASTIKSINQVNLALWLIFSQHREQDSLEASYQLAEYSLLVTWDSIKDNLNQKSIRNAFEGLLHTYHTITEAYFEKVIFPFVDKRHAISHLISAPCSISINLKLFDILGRLALRGQWLLFNLTELYKKDISKKYESEEFEILQNKLSKVKRAINHLVVNNPLLLSPYKDDQAIDLVLALHLLYQSSQDDVFAKSWLDAIIDRVTYSYEFNGMYPTNLHAYEQLLEHRNKEKMDIVYKESMTKASILYPALTLFCNLYDMPDLAEILEEFCNKSLKHCTLQYWYPNETSEEYFFSGTNQHGVATTNFPINGVAAVKHVKEECKHSNFFWELSAVKQGYTPLALVACRHYRYPTPFNLLFPEMK</sequence>